<evidence type="ECO:0000313" key="4">
    <source>
        <dbReference type="Proteomes" id="UP000655443"/>
    </source>
</evidence>
<keyword evidence="2" id="KW-0472">Membrane</keyword>
<feature type="transmembrane region" description="Helical" evidence="2">
    <location>
        <begin position="61"/>
        <end position="86"/>
    </location>
</feature>
<protein>
    <recommendedName>
        <fullName evidence="5">Potassium-transporting ATPase subunit B</fullName>
    </recommendedName>
</protein>
<evidence type="ECO:0000256" key="2">
    <source>
        <dbReference type="SAM" id="Phobius"/>
    </source>
</evidence>
<accession>A0A918YNB7</accession>
<reference evidence="3" key="2">
    <citation type="submission" date="2020-09" db="EMBL/GenBank/DDBJ databases">
        <authorList>
            <person name="Sun Q."/>
            <person name="Ohkuma M."/>
        </authorList>
    </citation>
    <scope>NUCLEOTIDE SEQUENCE</scope>
    <source>
        <strain evidence="3">JCM 4714</strain>
    </source>
</reference>
<comment type="caution">
    <text evidence="3">The sequence shown here is derived from an EMBL/GenBank/DDBJ whole genome shotgun (WGS) entry which is preliminary data.</text>
</comment>
<reference evidence="3" key="1">
    <citation type="journal article" date="2014" name="Int. J. Syst. Evol. Microbiol.">
        <title>Complete genome sequence of Corynebacterium casei LMG S-19264T (=DSM 44701T), isolated from a smear-ripened cheese.</title>
        <authorList>
            <consortium name="US DOE Joint Genome Institute (JGI-PGF)"/>
            <person name="Walter F."/>
            <person name="Albersmeier A."/>
            <person name="Kalinowski J."/>
            <person name="Ruckert C."/>
        </authorList>
    </citation>
    <scope>NUCLEOTIDE SEQUENCE</scope>
    <source>
        <strain evidence="3">JCM 4714</strain>
    </source>
</reference>
<evidence type="ECO:0000256" key="1">
    <source>
        <dbReference type="SAM" id="MobiDB-lite"/>
    </source>
</evidence>
<evidence type="ECO:0008006" key="5">
    <source>
        <dbReference type="Google" id="ProtNLM"/>
    </source>
</evidence>
<feature type="compositionally biased region" description="Pro residues" evidence="1">
    <location>
        <begin position="8"/>
        <end position="20"/>
    </location>
</feature>
<gene>
    <name evidence="3" type="ORF">GCM10010339_66650</name>
</gene>
<organism evidence="3 4">
    <name type="scientific">Streptomyces alanosinicus</name>
    <dbReference type="NCBI Taxonomy" id="68171"/>
    <lineage>
        <taxon>Bacteria</taxon>
        <taxon>Bacillati</taxon>
        <taxon>Actinomycetota</taxon>
        <taxon>Actinomycetes</taxon>
        <taxon>Kitasatosporales</taxon>
        <taxon>Streptomycetaceae</taxon>
        <taxon>Streptomyces</taxon>
    </lineage>
</organism>
<sequence length="88" mass="9349">MLPAAPEQAPPSLPAPPPRPAGGGRTRRRAAGGLFEPVQPVREFPEAVRKLHPRVLMKNPVLFVVSVGAVLTTLSALLHPAVFTWVSA</sequence>
<dbReference type="Proteomes" id="UP000655443">
    <property type="component" value="Unassembled WGS sequence"/>
</dbReference>
<keyword evidence="4" id="KW-1185">Reference proteome</keyword>
<keyword evidence="2" id="KW-1133">Transmembrane helix</keyword>
<proteinExistence type="predicted"/>
<keyword evidence="2" id="KW-0812">Transmembrane</keyword>
<dbReference type="RefSeq" id="WP_189957344.1">
    <property type="nucleotide sequence ID" value="NZ_BMVG01000024.1"/>
</dbReference>
<feature type="region of interest" description="Disordered" evidence="1">
    <location>
        <begin position="1"/>
        <end position="34"/>
    </location>
</feature>
<dbReference type="EMBL" id="BMVG01000024">
    <property type="protein sequence ID" value="GHE10470.1"/>
    <property type="molecule type" value="Genomic_DNA"/>
</dbReference>
<dbReference type="AlphaFoldDB" id="A0A918YNB7"/>
<evidence type="ECO:0000313" key="3">
    <source>
        <dbReference type="EMBL" id="GHE10470.1"/>
    </source>
</evidence>
<name>A0A918YNB7_9ACTN</name>